<evidence type="ECO:0000313" key="6">
    <source>
        <dbReference type="EMBL" id="RGD73768.1"/>
    </source>
</evidence>
<evidence type="ECO:0000259" key="5">
    <source>
        <dbReference type="Pfam" id="PF08281"/>
    </source>
</evidence>
<evidence type="ECO:0000256" key="3">
    <source>
        <dbReference type="ARBA" id="ARBA00023125"/>
    </source>
</evidence>
<evidence type="ECO:0000313" key="7">
    <source>
        <dbReference type="Proteomes" id="UP000261212"/>
    </source>
</evidence>
<evidence type="ECO:0000256" key="4">
    <source>
        <dbReference type="ARBA" id="ARBA00023163"/>
    </source>
</evidence>
<comment type="caution">
    <text evidence="6">The sequence shown here is derived from an EMBL/GenBank/DDBJ whole genome shotgun (WGS) entry which is preliminary data.</text>
</comment>
<feature type="domain" description="RNA polymerase sigma factor 70 region 4 type 2" evidence="5">
    <location>
        <begin position="78"/>
        <end position="130"/>
    </location>
</feature>
<sequence>MDKNIRTLLVRNERIEVSEAVYKAYYKEREHEKYLDKKKRDNEYSYEGMKEKGIVFEYNEGLIEMSPEEKLLKDIEKERLREALSALNKDEMFLIDLYYFENKSEREIAEIFSLSQKAVNKRKKRILEKLKSIL</sequence>
<keyword evidence="2" id="KW-0731">Sigma factor</keyword>
<dbReference type="Gene3D" id="1.20.140.160">
    <property type="match status" value="1"/>
</dbReference>
<name>A0A3E3DYJ0_9FIRM</name>
<dbReference type="GO" id="GO:0016987">
    <property type="term" value="F:sigma factor activity"/>
    <property type="evidence" value="ECO:0007669"/>
    <property type="project" value="UniProtKB-KW"/>
</dbReference>
<dbReference type="EMBL" id="QUSM01000004">
    <property type="protein sequence ID" value="RGD73768.1"/>
    <property type="molecule type" value="Genomic_DNA"/>
</dbReference>
<dbReference type="RefSeq" id="WP_007049534.1">
    <property type="nucleotide sequence ID" value="NZ_CABKNJ010000003.1"/>
</dbReference>
<dbReference type="SUPFAM" id="SSF88659">
    <property type="entry name" value="Sigma3 and sigma4 domains of RNA polymerase sigma factors"/>
    <property type="match status" value="1"/>
</dbReference>
<protein>
    <submittedName>
        <fullName evidence="6">Sigma-70 family RNA polymerase sigma factor</fullName>
    </submittedName>
</protein>
<evidence type="ECO:0000256" key="1">
    <source>
        <dbReference type="ARBA" id="ARBA00023015"/>
    </source>
</evidence>
<dbReference type="InterPro" id="IPR014284">
    <property type="entry name" value="RNA_pol_sigma-70_dom"/>
</dbReference>
<reference evidence="6 7" key="1">
    <citation type="submission" date="2018-08" db="EMBL/GenBank/DDBJ databases">
        <title>A genome reference for cultivated species of the human gut microbiota.</title>
        <authorList>
            <person name="Zou Y."/>
            <person name="Xue W."/>
            <person name="Luo G."/>
        </authorList>
    </citation>
    <scope>NUCLEOTIDE SEQUENCE [LARGE SCALE GENOMIC DNA]</scope>
    <source>
        <strain evidence="6 7">AM25-6</strain>
    </source>
</reference>
<keyword evidence="3" id="KW-0238">DNA-binding</keyword>
<dbReference type="GeneID" id="97999932"/>
<keyword evidence="1" id="KW-0805">Transcription regulation</keyword>
<dbReference type="InterPro" id="IPR013324">
    <property type="entry name" value="RNA_pol_sigma_r3/r4-like"/>
</dbReference>
<dbReference type="PANTHER" id="PTHR30385">
    <property type="entry name" value="SIGMA FACTOR F FLAGELLAR"/>
    <property type="match status" value="1"/>
</dbReference>
<proteinExistence type="predicted"/>
<dbReference type="CDD" id="cd06171">
    <property type="entry name" value="Sigma70_r4"/>
    <property type="match status" value="1"/>
</dbReference>
<dbReference type="GO" id="GO:0003677">
    <property type="term" value="F:DNA binding"/>
    <property type="evidence" value="ECO:0007669"/>
    <property type="project" value="UniProtKB-KW"/>
</dbReference>
<dbReference type="GO" id="GO:0006352">
    <property type="term" value="P:DNA-templated transcription initiation"/>
    <property type="evidence" value="ECO:0007669"/>
    <property type="project" value="InterPro"/>
</dbReference>
<dbReference type="Proteomes" id="UP000261212">
    <property type="component" value="Unassembled WGS sequence"/>
</dbReference>
<organism evidence="6 7">
    <name type="scientific">Anaerofustis stercorihominis</name>
    <dbReference type="NCBI Taxonomy" id="214853"/>
    <lineage>
        <taxon>Bacteria</taxon>
        <taxon>Bacillati</taxon>
        <taxon>Bacillota</taxon>
        <taxon>Clostridia</taxon>
        <taxon>Eubacteriales</taxon>
        <taxon>Eubacteriaceae</taxon>
        <taxon>Anaerofustis</taxon>
    </lineage>
</organism>
<dbReference type="AlphaFoldDB" id="A0A3E3DYJ0"/>
<dbReference type="NCBIfam" id="TIGR02937">
    <property type="entry name" value="sigma70-ECF"/>
    <property type="match status" value="1"/>
</dbReference>
<dbReference type="InterPro" id="IPR013249">
    <property type="entry name" value="RNA_pol_sigma70_r4_t2"/>
</dbReference>
<keyword evidence="4" id="KW-0804">Transcription</keyword>
<gene>
    <name evidence="6" type="ORF">DW687_08275</name>
</gene>
<dbReference type="Pfam" id="PF08281">
    <property type="entry name" value="Sigma70_r4_2"/>
    <property type="match status" value="1"/>
</dbReference>
<accession>A0A3E3DYJ0</accession>
<evidence type="ECO:0000256" key="2">
    <source>
        <dbReference type="ARBA" id="ARBA00023082"/>
    </source>
</evidence>